<dbReference type="InterPro" id="IPR010207">
    <property type="entry name" value="Elect_transpt_cplx_RnfB/RsxB"/>
</dbReference>
<feature type="binding site" evidence="10">
    <location>
        <position position="50"/>
    </location>
    <ligand>
        <name>[4Fe-4S] cluster</name>
        <dbReference type="ChEBI" id="CHEBI:49883"/>
        <label>1</label>
    </ligand>
</feature>
<dbReference type="InterPro" id="IPR007202">
    <property type="entry name" value="4Fe-4S_dom"/>
</dbReference>
<dbReference type="PRINTS" id="PR00419">
    <property type="entry name" value="ADXRDTASE"/>
</dbReference>
<feature type="binding site" evidence="10">
    <location>
        <position position="178"/>
    </location>
    <ligand>
        <name>[4Fe-4S] cluster</name>
        <dbReference type="ChEBI" id="CHEBI:49883"/>
        <label>2</label>
    </ligand>
</feature>
<dbReference type="InterPro" id="IPR028261">
    <property type="entry name" value="DPD_II"/>
</dbReference>
<feature type="binding site" evidence="10">
    <location>
        <position position="55"/>
    </location>
    <ligand>
        <name>[4Fe-4S] cluster</name>
        <dbReference type="ChEBI" id="CHEBI:49883"/>
        <label>1</label>
    </ligand>
</feature>
<dbReference type="PROSITE" id="PS51379">
    <property type="entry name" value="4FE4S_FER_2"/>
    <property type="match status" value="2"/>
</dbReference>
<evidence type="ECO:0000313" key="14">
    <source>
        <dbReference type="Proteomes" id="UP000199053"/>
    </source>
</evidence>
<keyword evidence="1 10" id="KW-0813">Transport</keyword>
<dbReference type="OrthoDB" id="9803192at2"/>
<comment type="subcellular location">
    <subcellularLocation>
        <location evidence="10">Cell membrane</location>
    </subcellularLocation>
</comment>
<gene>
    <name evidence="10" type="primary">rnfB</name>
    <name evidence="13" type="ORF">SAMN05660337_2287</name>
</gene>
<dbReference type="PROSITE" id="PS51656">
    <property type="entry name" value="4FE4S"/>
    <property type="match status" value="1"/>
</dbReference>
<dbReference type="SUPFAM" id="SSF46548">
    <property type="entry name" value="alpha-helical ferredoxin"/>
    <property type="match status" value="2"/>
</dbReference>
<evidence type="ECO:0000259" key="11">
    <source>
        <dbReference type="PROSITE" id="PS51379"/>
    </source>
</evidence>
<dbReference type="InterPro" id="IPR017900">
    <property type="entry name" value="4Fe4S_Fe_S_CS"/>
</dbReference>
<dbReference type="PANTHER" id="PTHR42783">
    <property type="entry name" value="GLUTAMATE SYNTHASE [NADPH] SMALL CHAIN"/>
    <property type="match status" value="1"/>
</dbReference>
<dbReference type="HAMAP" id="MF_00463">
    <property type="entry name" value="RsxB_RnfB"/>
    <property type="match status" value="1"/>
</dbReference>
<evidence type="ECO:0000259" key="12">
    <source>
        <dbReference type="PROSITE" id="PS51656"/>
    </source>
</evidence>
<dbReference type="RefSeq" id="WP_092161173.1">
    <property type="nucleotide sequence ID" value="NZ_FNGA01000003.1"/>
</dbReference>
<feature type="binding site" evidence="10">
    <location>
        <position position="138"/>
    </location>
    <ligand>
        <name>[4Fe-4S] cluster</name>
        <dbReference type="ChEBI" id="CHEBI:49883"/>
        <label>2</label>
    </ligand>
</feature>
<dbReference type="Gene3D" id="1.10.15.40">
    <property type="entry name" value="Electron transport complex subunit B, putative Fe-S cluster"/>
    <property type="match status" value="1"/>
</dbReference>
<protein>
    <recommendedName>
        <fullName evidence="10">Ion-translocating oxidoreductase complex subunit B</fullName>
        <ecNumber evidence="10">7.-.-.-</ecNumber>
    </recommendedName>
    <alternativeName>
        <fullName evidence="10">Rnf electron transport complex subunit B</fullName>
    </alternativeName>
</protein>
<dbReference type="GO" id="GO:0016491">
    <property type="term" value="F:oxidoreductase activity"/>
    <property type="evidence" value="ECO:0007669"/>
    <property type="project" value="InterPro"/>
</dbReference>
<keyword evidence="7 10" id="KW-0408">Iron</keyword>
<evidence type="ECO:0000313" key="13">
    <source>
        <dbReference type="EMBL" id="SDL15705.1"/>
    </source>
</evidence>
<dbReference type="PROSITE" id="PS00198">
    <property type="entry name" value="4FE4S_FER_1"/>
    <property type="match status" value="1"/>
</dbReference>
<dbReference type="EC" id="7.-.-.-" evidence="10"/>
<evidence type="ECO:0000256" key="6">
    <source>
        <dbReference type="ARBA" id="ARBA00022982"/>
    </source>
</evidence>
<dbReference type="PANTHER" id="PTHR42783:SF3">
    <property type="entry name" value="GLUTAMATE SYNTHASE [NADPH] SMALL CHAIN-RELATED"/>
    <property type="match status" value="1"/>
</dbReference>
<feature type="binding site" evidence="10">
    <location>
        <position position="168"/>
    </location>
    <ligand>
        <name>[4Fe-4S] cluster</name>
        <dbReference type="ChEBI" id="CHEBI:49883"/>
        <label>3</label>
    </ligand>
</feature>
<comment type="function">
    <text evidence="10">Part of a membrane-bound complex that couples electron transfer with translocation of ions across the membrane.</text>
</comment>
<dbReference type="SUPFAM" id="SSF54862">
    <property type="entry name" value="4Fe-4S ferredoxins"/>
    <property type="match status" value="1"/>
</dbReference>
<feature type="binding site" evidence="10">
    <location>
        <position position="148"/>
    </location>
    <ligand>
        <name>[4Fe-4S] cluster</name>
        <dbReference type="ChEBI" id="CHEBI:49883"/>
        <label>3</label>
    </ligand>
</feature>
<dbReference type="Gene3D" id="1.10.1060.10">
    <property type="entry name" value="Alpha-helical ferredoxin"/>
    <property type="match status" value="1"/>
</dbReference>
<dbReference type="AlphaFoldDB" id="A0A1G9HS97"/>
<evidence type="ECO:0000256" key="1">
    <source>
        <dbReference type="ARBA" id="ARBA00022448"/>
    </source>
</evidence>
<dbReference type="Pfam" id="PF07992">
    <property type="entry name" value="Pyr_redox_2"/>
    <property type="match status" value="1"/>
</dbReference>
<evidence type="ECO:0000256" key="3">
    <source>
        <dbReference type="ARBA" id="ARBA00022723"/>
    </source>
</evidence>
<evidence type="ECO:0000256" key="9">
    <source>
        <dbReference type="ARBA" id="ARBA00023136"/>
    </source>
</evidence>
<feature type="binding site" evidence="10">
    <location>
        <position position="174"/>
    </location>
    <ligand>
        <name>[4Fe-4S] cluster</name>
        <dbReference type="ChEBI" id="CHEBI:49883"/>
        <label>3</label>
    </ligand>
</feature>
<accession>A0A1G9HS97</accession>
<keyword evidence="6 10" id="KW-0249">Electron transport</keyword>
<keyword evidence="9 10" id="KW-0472">Membrane</keyword>
<evidence type="ECO:0000256" key="10">
    <source>
        <dbReference type="HAMAP-Rule" id="MF_00463"/>
    </source>
</evidence>
<keyword evidence="14" id="KW-1185">Reference proteome</keyword>
<sequence length="702" mass="75814">MITSSILVLFGLGFVAAAILAMASKVLYVKEDPRIAQLEDALPGVNCGGCGYAGCGGAAHAVVEGKSGSNVCVIGGLETAQAVAAVMGLEVLEMEPELAFRDCTGGKRAEELYHYEGAGDCRAQALLYKGSKTCPEGCLGLGTCVAVCPFDAIHMGPEGLPVVDPLACRSCRKCVDACPRDVLSIVSMSERLLHQEEVNDCLAPCRQKCPGQINIPKYIEQAGKGDYAGAIHTLRERNPLLLVCGRVCPRPCEADCRRTHVDEPVGINMIKRFVADWEMKNNLRLEIPCAKETGHKIAVIGGGPAGLSCAFFLRRLGHSPTIFDSMPALGGQLRYGIPEYRLPKKDLDWEIQGILDLGIEVRTEMKFGVDFTTQSLEKEGFEAFFMGLGAWASGNLRIEGEEAPGVISGTELLTSVGLDKAPDIGNKILVVGGGNTAIDTARTSIRLGCDVTILYRRTRNEMPANLEEIEGAEDEGVKFLFLTAPTKVITGEDGHATHLECIQMELGEPDESGRRRPIPIEGTETRYPADTIIAAIGQKPALSCFYSEGSDQCDLDFTRWRTINADPDTLQTSVPNVFTGGDLFTGPDLVISAVGAGRRAARSIHFLLTTGEIPVADNIIRKLIPYTLFKDVDGVNHKDRSTMPYLCDGSHRTSTFSEVEGALSEEELKHEASRCLRCGLICYDRDIPLAEVVTVRVGEKVE</sequence>
<dbReference type="Proteomes" id="UP000199053">
    <property type="component" value="Unassembled WGS sequence"/>
</dbReference>
<keyword evidence="4 10" id="KW-0677">Repeat</keyword>
<dbReference type="Pfam" id="PF14691">
    <property type="entry name" value="Fer4_20"/>
    <property type="match status" value="1"/>
</dbReference>
<evidence type="ECO:0000256" key="2">
    <source>
        <dbReference type="ARBA" id="ARBA00022485"/>
    </source>
</evidence>
<dbReference type="STRING" id="246191.SAMN05660337_2287"/>
<feature type="binding site" evidence="10">
    <location>
        <position position="171"/>
    </location>
    <ligand>
        <name>[4Fe-4S] cluster</name>
        <dbReference type="ChEBI" id="CHEBI:49883"/>
        <label>3</label>
    </ligand>
</feature>
<feature type="region of interest" description="Hydrophobic" evidence="10">
    <location>
        <begin position="1"/>
        <end position="24"/>
    </location>
</feature>
<evidence type="ECO:0000256" key="8">
    <source>
        <dbReference type="ARBA" id="ARBA00023014"/>
    </source>
</evidence>
<feature type="binding site" evidence="10">
    <location>
        <position position="47"/>
    </location>
    <ligand>
        <name>[4Fe-4S] cluster</name>
        <dbReference type="ChEBI" id="CHEBI:49883"/>
        <label>1</label>
    </ligand>
</feature>
<feature type="domain" description="4Fe-4S ferredoxin-type" evidence="11">
    <location>
        <begin position="159"/>
        <end position="188"/>
    </location>
</feature>
<feature type="binding site" evidence="10">
    <location>
        <position position="134"/>
    </location>
    <ligand>
        <name>[4Fe-4S] cluster</name>
        <dbReference type="ChEBI" id="CHEBI:49883"/>
        <label>2</label>
    </ligand>
</feature>
<reference evidence="14" key="1">
    <citation type="submission" date="2016-10" db="EMBL/GenBank/DDBJ databases">
        <authorList>
            <person name="Varghese N."/>
            <person name="Submissions S."/>
        </authorList>
    </citation>
    <scope>NUCLEOTIDE SEQUENCE [LARGE SCALE GENOMIC DNA]</scope>
    <source>
        <strain evidence="14">DSM 16995</strain>
    </source>
</reference>
<keyword evidence="5 10" id="KW-1278">Translocase</keyword>
<dbReference type="InterPro" id="IPR017896">
    <property type="entry name" value="4Fe4S_Fe-S-bd"/>
</dbReference>
<dbReference type="InterPro" id="IPR023753">
    <property type="entry name" value="FAD/NAD-binding_dom"/>
</dbReference>
<dbReference type="Pfam" id="PF00037">
    <property type="entry name" value="Fer4"/>
    <property type="match status" value="1"/>
</dbReference>
<evidence type="ECO:0000256" key="5">
    <source>
        <dbReference type="ARBA" id="ARBA00022967"/>
    </source>
</evidence>
<feature type="domain" description="4Fe-4S ferredoxin-type" evidence="11">
    <location>
        <begin position="129"/>
        <end position="158"/>
    </location>
</feature>
<dbReference type="InterPro" id="IPR009051">
    <property type="entry name" value="Helical_ferredxn"/>
</dbReference>
<name>A0A1G9HS97_9BACT</name>
<dbReference type="Pfam" id="PF04060">
    <property type="entry name" value="FeS"/>
    <property type="match status" value="1"/>
</dbReference>
<comment type="subunit">
    <text evidence="10">The complex is composed of six subunits: RnfA, RnfB, RnfC, RnfD, RnfE and RnfG.</text>
</comment>
<dbReference type="GO" id="GO:0051539">
    <property type="term" value="F:4 iron, 4 sulfur cluster binding"/>
    <property type="evidence" value="ECO:0007669"/>
    <property type="project" value="UniProtKB-UniRule"/>
</dbReference>
<feature type="binding site" evidence="10">
    <location>
        <position position="144"/>
    </location>
    <ligand>
        <name>[4Fe-4S] cluster</name>
        <dbReference type="ChEBI" id="CHEBI:49883"/>
        <label>2</label>
    </ligand>
</feature>
<dbReference type="GO" id="GO:0022900">
    <property type="term" value="P:electron transport chain"/>
    <property type="evidence" value="ECO:0007669"/>
    <property type="project" value="UniProtKB-UniRule"/>
</dbReference>
<dbReference type="GO" id="GO:0009055">
    <property type="term" value="F:electron transfer activity"/>
    <property type="evidence" value="ECO:0007669"/>
    <property type="project" value="InterPro"/>
</dbReference>
<comment type="caution">
    <text evidence="10">Lacks conserved residue(s) required for the propagation of feature annotation.</text>
</comment>
<comment type="similarity">
    <text evidence="10">Belongs to the 4Fe4S bacterial-type ferredoxin family. RnfB subfamily.</text>
</comment>
<feature type="domain" description="4Fe-4S" evidence="12">
    <location>
        <begin position="30"/>
        <end position="89"/>
    </location>
</feature>
<keyword evidence="10" id="KW-1003">Cell membrane</keyword>
<dbReference type="Gene3D" id="3.50.50.60">
    <property type="entry name" value="FAD/NAD(P)-binding domain"/>
    <property type="match status" value="2"/>
</dbReference>
<organism evidence="13 14">
    <name type="scientific">Maridesulfovibrio ferrireducens</name>
    <dbReference type="NCBI Taxonomy" id="246191"/>
    <lineage>
        <taxon>Bacteria</taxon>
        <taxon>Pseudomonadati</taxon>
        <taxon>Thermodesulfobacteriota</taxon>
        <taxon>Desulfovibrionia</taxon>
        <taxon>Desulfovibrionales</taxon>
        <taxon>Desulfovibrionaceae</taxon>
        <taxon>Maridesulfovibrio</taxon>
    </lineage>
</organism>
<keyword evidence="8 10" id="KW-0411">Iron-sulfur</keyword>
<keyword evidence="2 10" id="KW-0004">4Fe-4S</keyword>
<dbReference type="GO" id="GO:0005886">
    <property type="term" value="C:plasma membrane"/>
    <property type="evidence" value="ECO:0007669"/>
    <property type="project" value="UniProtKB-SubCell"/>
</dbReference>
<comment type="cofactor">
    <cofactor evidence="10">
        <name>[4Fe-4S] cluster</name>
        <dbReference type="ChEBI" id="CHEBI:49883"/>
    </cofactor>
    <text evidence="10">Binds 3 [4Fe-4S] clusters.</text>
</comment>
<proteinExistence type="inferred from homology"/>
<feature type="binding site" evidence="10">
    <location>
        <position position="72"/>
    </location>
    <ligand>
        <name>[4Fe-4S] cluster</name>
        <dbReference type="ChEBI" id="CHEBI:49883"/>
        <label>1</label>
    </ligand>
</feature>
<dbReference type="SUPFAM" id="SSF51971">
    <property type="entry name" value="Nucleotide-binding domain"/>
    <property type="match status" value="1"/>
</dbReference>
<evidence type="ECO:0000256" key="7">
    <source>
        <dbReference type="ARBA" id="ARBA00023004"/>
    </source>
</evidence>
<keyword evidence="3 10" id="KW-0479">Metal-binding</keyword>
<dbReference type="EMBL" id="FNGA01000003">
    <property type="protein sequence ID" value="SDL15705.1"/>
    <property type="molecule type" value="Genomic_DNA"/>
</dbReference>
<evidence type="ECO:0000256" key="4">
    <source>
        <dbReference type="ARBA" id="ARBA00022737"/>
    </source>
</evidence>
<dbReference type="GO" id="GO:0046872">
    <property type="term" value="F:metal ion binding"/>
    <property type="evidence" value="ECO:0007669"/>
    <property type="project" value="UniProtKB-KW"/>
</dbReference>
<dbReference type="InterPro" id="IPR036188">
    <property type="entry name" value="FAD/NAD-bd_sf"/>
</dbReference>